<dbReference type="EMBL" id="JAUSYY010000001">
    <property type="protein sequence ID" value="MDQ0895863.1"/>
    <property type="molecule type" value="Genomic_DNA"/>
</dbReference>
<keyword evidence="2" id="KW-0472">Membrane</keyword>
<feature type="compositionally biased region" description="Low complexity" evidence="1">
    <location>
        <begin position="165"/>
        <end position="177"/>
    </location>
</feature>
<name>A0ABU0RCR7_9MICO</name>
<evidence type="ECO:0008006" key="5">
    <source>
        <dbReference type="Google" id="ProtNLM"/>
    </source>
</evidence>
<reference evidence="3 4" key="1">
    <citation type="submission" date="2023-07" db="EMBL/GenBank/DDBJ databases">
        <title>Comparative genomics of wheat-associated soil bacteria to identify genetic determinants of phenazine resistance.</title>
        <authorList>
            <person name="Mouncey N."/>
        </authorList>
    </citation>
    <scope>NUCLEOTIDE SEQUENCE [LARGE SCALE GENOMIC DNA]</scope>
    <source>
        <strain evidence="3 4">V3I3</strain>
    </source>
</reference>
<feature type="transmembrane region" description="Helical" evidence="2">
    <location>
        <begin position="36"/>
        <end position="56"/>
    </location>
</feature>
<dbReference type="Proteomes" id="UP001239083">
    <property type="component" value="Unassembled WGS sequence"/>
</dbReference>
<evidence type="ECO:0000256" key="2">
    <source>
        <dbReference type="SAM" id="Phobius"/>
    </source>
</evidence>
<evidence type="ECO:0000313" key="3">
    <source>
        <dbReference type="EMBL" id="MDQ0895863.1"/>
    </source>
</evidence>
<proteinExistence type="predicted"/>
<feature type="region of interest" description="Disordered" evidence="1">
    <location>
        <begin position="153"/>
        <end position="194"/>
    </location>
</feature>
<accession>A0ABU0RCR7</accession>
<dbReference type="RefSeq" id="WP_307044289.1">
    <property type="nucleotide sequence ID" value="NZ_JAUSYY010000001.1"/>
</dbReference>
<sequence>MSAVPVQSLPAPRRTPQTPRRLRPAPERAARAKPRLGYAIIALGGVALIVVAQLLLSIAVTQGAYEIDGYQMDQAALALEEQKLSEDLDRLESPQYLAMNAESLGMVPNADPVYLRLSDGAVLGQPTAAGGGAASGPLVPNLLITDVPLVTEQQSGQTADGGVPGAAADSAAQVPAHAPAPPPVDGTLPTPATH</sequence>
<feature type="compositionally biased region" description="Low complexity" evidence="1">
    <location>
        <begin position="9"/>
        <end position="19"/>
    </location>
</feature>
<keyword evidence="2" id="KW-0812">Transmembrane</keyword>
<organism evidence="3 4">
    <name type="scientific">Agromyces ramosus</name>
    <dbReference type="NCBI Taxonomy" id="33879"/>
    <lineage>
        <taxon>Bacteria</taxon>
        <taxon>Bacillati</taxon>
        <taxon>Actinomycetota</taxon>
        <taxon>Actinomycetes</taxon>
        <taxon>Micrococcales</taxon>
        <taxon>Microbacteriaceae</taxon>
        <taxon>Agromyces</taxon>
    </lineage>
</organism>
<protein>
    <recommendedName>
        <fullName evidence="5">Cell division protein FtsL</fullName>
    </recommendedName>
</protein>
<evidence type="ECO:0000256" key="1">
    <source>
        <dbReference type="SAM" id="MobiDB-lite"/>
    </source>
</evidence>
<comment type="caution">
    <text evidence="3">The sequence shown here is derived from an EMBL/GenBank/DDBJ whole genome shotgun (WGS) entry which is preliminary data.</text>
</comment>
<gene>
    <name evidence="3" type="ORF">QFZ26_003418</name>
</gene>
<evidence type="ECO:0000313" key="4">
    <source>
        <dbReference type="Proteomes" id="UP001239083"/>
    </source>
</evidence>
<feature type="region of interest" description="Disordered" evidence="1">
    <location>
        <begin position="1"/>
        <end position="28"/>
    </location>
</feature>
<keyword evidence="2" id="KW-1133">Transmembrane helix</keyword>
<keyword evidence="4" id="KW-1185">Reference proteome</keyword>